<gene>
    <name evidence="1" type="ORF">OOJ09_18985</name>
</gene>
<dbReference type="EMBL" id="JAPFQA010000008">
    <property type="protein sequence ID" value="MCZ8546279.1"/>
    <property type="molecule type" value="Genomic_DNA"/>
</dbReference>
<sequence>MSSNVIPVTAFEAEYPVKQMGGKTNWYPCQVVGVIHDGSYDQGRFVVITEGEDGQMYTSNFPTVRRVD</sequence>
<accession>A0ABT4QY07</accession>
<organism evidence="1 2">
    <name type="scientific">Mesorhizobium qingshengii</name>
    <dbReference type="NCBI Taxonomy" id="1165689"/>
    <lineage>
        <taxon>Bacteria</taxon>
        <taxon>Pseudomonadati</taxon>
        <taxon>Pseudomonadota</taxon>
        <taxon>Alphaproteobacteria</taxon>
        <taxon>Hyphomicrobiales</taxon>
        <taxon>Phyllobacteriaceae</taxon>
        <taxon>Mesorhizobium</taxon>
    </lineage>
</organism>
<reference evidence="1" key="1">
    <citation type="submission" date="2022-11" db="EMBL/GenBank/DDBJ databases">
        <authorList>
            <person name="Coimbra C."/>
        </authorList>
    </citation>
    <scope>NUCLEOTIDE SEQUENCE</scope>
    <source>
        <strain evidence="1">Jales19</strain>
    </source>
</reference>
<evidence type="ECO:0000313" key="2">
    <source>
        <dbReference type="Proteomes" id="UP001152178"/>
    </source>
</evidence>
<dbReference type="RefSeq" id="WP_269906646.1">
    <property type="nucleotide sequence ID" value="NZ_JAPFQA010000008.1"/>
</dbReference>
<dbReference type="Proteomes" id="UP001152178">
    <property type="component" value="Unassembled WGS sequence"/>
</dbReference>
<name>A0ABT4QY07_9HYPH</name>
<protein>
    <submittedName>
        <fullName evidence="1">Uncharacterized protein</fullName>
    </submittedName>
</protein>
<comment type="caution">
    <text evidence="1">The sequence shown here is derived from an EMBL/GenBank/DDBJ whole genome shotgun (WGS) entry which is preliminary data.</text>
</comment>
<evidence type="ECO:0000313" key="1">
    <source>
        <dbReference type="EMBL" id="MCZ8546279.1"/>
    </source>
</evidence>
<proteinExistence type="predicted"/>
<keyword evidence="2" id="KW-1185">Reference proteome</keyword>